<dbReference type="PANTHER" id="PTHR43384">
    <property type="entry name" value="SEPTUM SITE-DETERMINING PROTEIN MIND HOMOLOG, CHLOROPLASTIC-RELATED"/>
    <property type="match status" value="1"/>
</dbReference>
<dbReference type="PANTHER" id="PTHR43384:SF14">
    <property type="entry name" value="ESX-1 SECRETION-ASSOCIATED PROTEIN ESPI"/>
    <property type="match status" value="1"/>
</dbReference>
<proteinExistence type="predicted"/>
<gene>
    <name evidence="2" type="ORF">GCM10010411_76000</name>
</gene>
<feature type="compositionally biased region" description="Pro residues" evidence="1">
    <location>
        <begin position="1"/>
        <end position="13"/>
    </location>
</feature>
<dbReference type="Gene3D" id="3.40.50.300">
    <property type="entry name" value="P-loop containing nucleotide triphosphate hydrolases"/>
    <property type="match status" value="1"/>
</dbReference>
<dbReference type="InterPro" id="IPR027417">
    <property type="entry name" value="P-loop_NTPase"/>
</dbReference>
<dbReference type="SUPFAM" id="SSF52540">
    <property type="entry name" value="P-loop containing nucleoside triphosphate hydrolases"/>
    <property type="match status" value="1"/>
</dbReference>
<protein>
    <submittedName>
        <fullName evidence="2">Uncharacterized protein</fullName>
    </submittedName>
</protein>
<dbReference type="InterPro" id="IPR050625">
    <property type="entry name" value="ParA/MinD_ATPase"/>
</dbReference>
<evidence type="ECO:0000313" key="2">
    <source>
        <dbReference type="EMBL" id="GAA2627631.1"/>
    </source>
</evidence>
<evidence type="ECO:0000256" key="1">
    <source>
        <dbReference type="SAM" id="MobiDB-lite"/>
    </source>
</evidence>
<dbReference type="Proteomes" id="UP001501509">
    <property type="component" value="Unassembled WGS sequence"/>
</dbReference>
<keyword evidence="3" id="KW-1185">Reference proteome</keyword>
<evidence type="ECO:0000313" key="3">
    <source>
        <dbReference type="Proteomes" id="UP001501509"/>
    </source>
</evidence>
<comment type="caution">
    <text evidence="2">The sequence shown here is derived from an EMBL/GenBank/DDBJ whole genome shotgun (WGS) entry which is preliminary data.</text>
</comment>
<sequence>MKAPPPKPLPAPPLSAAGTAGDRPVSHSSVLTGAVAEPLTEPTPRPGTDQERGDRCLLTGLRGNIAVAGVKGGEGRTTLALLLGSALAGLYGGGVVALDVAPHGGTLAHRAGSPRYAASVLDLLGQPRPTGPRSLWRVPGGLVVVGGDRRISQQTLTVGGYRALRRQLADRYPIVITDTAAGLVDPITTVVLARADLLVIPMSTRSDSAAMAGAAMDQVLARGHGALLKRSVVVVNAIRPGDPGIAPQRIAEQLQPIVQAVVCVPWDPHLAGGTAIDIRRLAAPTMQAYQSLAHVIARSMPGSQTGAA</sequence>
<dbReference type="EMBL" id="BAAATD010000013">
    <property type="protein sequence ID" value="GAA2627631.1"/>
    <property type="molecule type" value="Genomic_DNA"/>
</dbReference>
<accession>A0ABP6CTJ7</accession>
<feature type="region of interest" description="Disordered" evidence="1">
    <location>
        <begin position="1"/>
        <end position="54"/>
    </location>
</feature>
<name>A0ABP6CTJ7_9ACTN</name>
<reference evidence="3" key="1">
    <citation type="journal article" date="2019" name="Int. J. Syst. Evol. Microbiol.">
        <title>The Global Catalogue of Microorganisms (GCM) 10K type strain sequencing project: providing services to taxonomists for standard genome sequencing and annotation.</title>
        <authorList>
            <consortium name="The Broad Institute Genomics Platform"/>
            <consortium name="The Broad Institute Genome Sequencing Center for Infectious Disease"/>
            <person name="Wu L."/>
            <person name="Ma J."/>
        </authorList>
    </citation>
    <scope>NUCLEOTIDE SEQUENCE [LARGE SCALE GENOMIC DNA]</scope>
    <source>
        <strain evidence="3">JCM 6833</strain>
    </source>
</reference>
<organism evidence="2 3">
    <name type="scientific">Actinomadura fulvescens</name>
    <dbReference type="NCBI Taxonomy" id="46160"/>
    <lineage>
        <taxon>Bacteria</taxon>
        <taxon>Bacillati</taxon>
        <taxon>Actinomycetota</taxon>
        <taxon>Actinomycetes</taxon>
        <taxon>Streptosporangiales</taxon>
        <taxon>Thermomonosporaceae</taxon>
        <taxon>Actinomadura</taxon>
    </lineage>
</organism>